<dbReference type="EMBL" id="GBRH01258904">
    <property type="protein sequence ID" value="JAD38991.1"/>
    <property type="molecule type" value="Transcribed_RNA"/>
</dbReference>
<reference evidence="1" key="2">
    <citation type="journal article" date="2015" name="Data Brief">
        <title>Shoot transcriptome of the giant reed, Arundo donax.</title>
        <authorList>
            <person name="Barrero R.A."/>
            <person name="Guerrero F.D."/>
            <person name="Moolhuijzen P."/>
            <person name="Goolsby J.A."/>
            <person name="Tidwell J."/>
            <person name="Bellgard S.E."/>
            <person name="Bellgard M.I."/>
        </authorList>
    </citation>
    <scope>NUCLEOTIDE SEQUENCE</scope>
    <source>
        <tissue evidence="1">Shoot tissue taken approximately 20 cm above the soil surface</tissue>
    </source>
</reference>
<protein>
    <submittedName>
        <fullName evidence="1">Uncharacterized protein</fullName>
    </submittedName>
</protein>
<accession>A0A0A8ZJK7</accession>
<organism evidence="1">
    <name type="scientific">Arundo donax</name>
    <name type="common">Giant reed</name>
    <name type="synonym">Donax arundinaceus</name>
    <dbReference type="NCBI Taxonomy" id="35708"/>
    <lineage>
        <taxon>Eukaryota</taxon>
        <taxon>Viridiplantae</taxon>
        <taxon>Streptophyta</taxon>
        <taxon>Embryophyta</taxon>
        <taxon>Tracheophyta</taxon>
        <taxon>Spermatophyta</taxon>
        <taxon>Magnoliopsida</taxon>
        <taxon>Liliopsida</taxon>
        <taxon>Poales</taxon>
        <taxon>Poaceae</taxon>
        <taxon>PACMAD clade</taxon>
        <taxon>Arundinoideae</taxon>
        <taxon>Arundineae</taxon>
        <taxon>Arundo</taxon>
    </lineage>
</organism>
<name>A0A0A8ZJK7_ARUDO</name>
<reference evidence="1" key="1">
    <citation type="submission" date="2014-09" db="EMBL/GenBank/DDBJ databases">
        <authorList>
            <person name="Magalhaes I.L.F."/>
            <person name="Oliveira U."/>
            <person name="Santos F.R."/>
            <person name="Vidigal T.H.D.A."/>
            <person name="Brescovit A.D."/>
            <person name="Santos A.J."/>
        </authorList>
    </citation>
    <scope>NUCLEOTIDE SEQUENCE</scope>
    <source>
        <tissue evidence="1">Shoot tissue taken approximately 20 cm above the soil surface</tissue>
    </source>
</reference>
<sequence>MSFSPQRIISLLHHCNKLTVVDPSIVVLIDVTDNILKSGIPDTKLLTCLLELILSYVTTAVFVEV</sequence>
<evidence type="ECO:0000313" key="1">
    <source>
        <dbReference type="EMBL" id="JAD38991.1"/>
    </source>
</evidence>
<proteinExistence type="predicted"/>
<dbReference type="AlphaFoldDB" id="A0A0A8ZJK7"/>